<evidence type="ECO:0000259" key="1">
    <source>
        <dbReference type="PROSITE" id="PS50943"/>
    </source>
</evidence>
<protein>
    <submittedName>
        <fullName evidence="2">Helix-turn-helix transcriptional regulator</fullName>
    </submittedName>
</protein>
<gene>
    <name evidence="2" type="ORF">IZT61_16410</name>
</gene>
<evidence type="ECO:0000313" key="3">
    <source>
        <dbReference type="Proteomes" id="UP000594759"/>
    </source>
</evidence>
<dbReference type="Gene3D" id="1.10.260.40">
    <property type="entry name" value="lambda repressor-like DNA-binding domains"/>
    <property type="match status" value="1"/>
</dbReference>
<sequence length="109" mass="12377">MDYLIIVNVKNLRSKLGLSQVSLTQKMGLSEGFVGKVELFTERAKYSIRHINLLASALNCTIQDILPLEQPKYDMVILTLRRTNKINKDGSLSQKKTTEVIKIEPKEKS</sequence>
<dbReference type="PROSITE" id="PS50943">
    <property type="entry name" value="HTH_CROC1"/>
    <property type="match status" value="1"/>
</dbReference>
<dbReference type="CDD" id="cd00093">
    <property type="entry name" value="HTH_XRE"/>
    <property type="match status" value="1"/>
</dbReference>
<reference evidence="2 3" key="1">
    <citation type="submission" date="2020-11" db="EMBL/GenBank/DDBJ databases">
        <title>Pedobacter endophytica, an endophytic bacteria isolated form Carex pumila.</title>
        <authorList>
            <person name="Peng Y."/>
            <person name="Jiang L."/>
            <person name="Lee J."/>
        </authorList>
    </citation>
    <scope>NUCLEOTIDE SEQUENCE [LARGE SCALE GENOMIC DNA]</scope>
    <source>
        <strain evidence="2 3">JBR3-12</strain>
    </source>
</reference>
<dbReference type="SUPFAM" id="SSF47413">
    <property type="entry name" value="lambda repressor-like DNA-binding domains"/>
    <property type="match status" value="1"/>
</dbReference>
<keyword evidence="3" id="KW-1185">Reference proteome</keyword>
<proteinExistence type="predicted"/>
<organism evidence="2 3">
    <name type="scientific">Pedobacter endophyticus</name>
    <dbReference type="NCBI Taxonomy" id="2789740"/>
    <lineage>
        <taxon>Bacteria</taxon>
        <taxon>Pseudomonadati</taxon>
        <taxon>Bacteroidota</taxon>
        <taxon>Sphingobacteriia</taxon>
        <taxon>Sphingobacteriales</taxon>
        <taxon>Sphingobacteriaceae</taxon>
        <taxon>Pedobacter</taxon>
    </lineage>
</organism>
<accession>A0A7U3Q6G5</accession>
<dbReference type="KEGG" id="pex:IZT61_16410"/>
<evidence type="ECO:0000313" key="2">
    <source>
        <dbReference type="EMBL" id="QPH38647.1"/>
    </source>
</evidence>
<dbReference type="InterPro" id="IPR010982">
    <property type="entry name" value="Lambda_DNA-bd_dom_sf"/>
</dbReference>
<dbReference type="Proteomes" id="UP000594759">
    <property type="component" value="Chromosome"/>
</dbReference>
<dbReference type="InterPro" id="IPR001387">
    <property type="entry name" value="Cro/C1-type_HTH"/>
</dbReference>
<feature type="domain" description="HTH cro/C1-type" evidence="1">
    <location>
        <begin position="9"/>
        <end position="65"/>
    </location>
</feature>
<dbReference type="GO" id="GO:0003677">
    <property type="term" value="F:DNA binding"/>
    <property type="evidence" value="ECO:0007669"/>
    <property type="project" value="InterPro"/>
</dbReference>
<name>A0A7U3Q6G5_9SPHI</name>
<dbReference type="AlphaFoldDB" id="A0A7U3Q6G5"/>
<dbReference type="EMBL" id="CP064939">
    <property type="protein sequence ID" value="QPH38647.1"/>
    <property type="molecule type" value="Genomic_DNA"/>
</dbReference>